<evidence type="ECO:0000259" key="15">
    <source>
        <dbReference type="Pfam" id="PF07715"/>
    </source>
</evidence>
<keyword evidence="5 11" id="KW-0812">Transmembrane</keyword>
<keyword evidence="13" id="KW-0732">Signal</keyword>
<feature type="domain" description="TonB-dependent receptor-like beta-barrel" evidence="14">
    <location>
        <begin position="308"/>
        <end position="750"/>
    </location>
</feature>
<feature type="signal peptide" evidence="13">
    <location>
        <begin position="1"/>
        <end position="23"/>
    </location>
</feature>
<dbReference type="AlphaFoldDB" id="A0A7W6G6F7"/>
<dbReference type="GO" id="GO:0009279">
    <property type="term" value="C:cell outer membrane"/>
    <property type="evidence" value="ECO:0007669"/>
    <property type="project" value="UniProtKB-SubCell"/>
</dbReference>
<keyword evidence="8 12" id="KW-0798">TonB box</keyword>
<dbReference type="RefSeq" id="WP_183625387.1">
    <property type="nucleotide sequence ID" value="NZ_JACIDX010000007.1"/>
</dbReference>
<keyword evidence="7" id="KW-0406">Ion transport</keyword>
<feature type="chain" id="PRO_5030776539" evidence="13">
    <location>
        <begin position="24"/>
        <end position="798"/>
    </location>
</feature>
<evidence type="ECO:0000256" key="1">
    <source>
        <dbReference type="ARBA" id="ARBA00004571"/>
    </source>
</evidence>
<comment type="similarity">
    <text evidence="11 12">Belongs to the TonB-dependent receptor family.</text>
</comment>
<evidence type="ECO:0000256" key="3">
    <source>
        <dbReference type="ARBA" id="ARBA00022452"/>
    </source>
</evidence>
<comment type="subcellular location">
    <subcellularLocation>
        <location evidence="1 11">Cell outer membrane</location>
        <topology evidence="1 11">Multi-pass membrane protein</topology>
    </subcellularLocation>
</comment>
<dbReference type="GO" id="GO:0006826">
    <property type="term" value="P:iron ion transport"/>
    <property type="evidence" value="ECO:0007669"/>
    <property type="project" value="UniProtKB-KW"/>
</dbReference>
<keyword evidence="9 11" id="KW-0472">Membrane</keyword>
<evidence type="ECO:0000313" key="17">
    <source>
        <dbReference type="Proteomes" id="UP000548867"/>
    </source>
</evidence>
<keyword evidence="4" id="KW-0410">Iron transport</keyword>
<keyword evidence="16" id="KW-0675">Receptor</keyword>
<evidence type="ECO:0000256" key="4">
    <source>
        <dbReference type="ARBA" id="ARBA00022496"/>
    </source>
</evidence>
<organism evidence="16 17">
    <name type="scientific">Novosphingobium sediminicola</name>
    <dbReference type="NCBI Taxonomy" id="563162"/>
    <lineage>
        <taxon>Bacteria</taxon>
        <taxon>Pseudomonadati</taxon>
        <taxon>Pseudomonadota</taxon>
        <taxon>Alphaproteobacteria</taxon>
        <taxon>Sphingomonadales</taxon>
        <taxon>Sphingomonadaceae</taxon>
        <taxon>Novosphingobium</taxon>
    </lineage>
</organism>
<evidence type="ECO:0000256" key="10">
    <source>
        <dbReference type="ARBA" id="ARBA00023237"/>
    </source>
</evidence>
<gene>
    <name evidence="16" type="ORF">GGR38_002210</name>
</gene>
<dbReference type="EMBL" id="JACIDX010000007">
    <property type="protein sequence ID" value="MBB3955258.1"/>
    <property type="molecule type" value="Genomic_DNA"/>
</dbReference>
<evidence type="ECO:0000256" key="11">
    <source>
        <dbReference type="PROSITE-ProRule" id="PRU01360"/>
    </source>
</evidence>
<keyword evidence="6" id="KW-0408">Iron</keyword>
<dbReference type="PANTHER" id="PTHR32552:SF81">
    <property type="entry name" value="TONB-DEPENDENT OUTER MEMBRANE RECEPTOR"/>
    <property type="match status" value="1"/>
</dbReference>
<evidence type="ECO:0000256" key="5">
    <source>
        <dbReference type="ARBA" id="ARBA00022692"/>
    </source>
</evidence>
<evidence type="ECO:0000259" key="14">
    <source>
        <dbReference type="Pfam" id="PF00593"/>
    </source>
</evidence>
<evidence type="ECO:0000313" key="16">
    <source>
        <dbReference type="EMBL" id="MBB3955258.1"/>
    </source>
</evidence>
<comment type="caution">
    <text evidence="16">The sequence shown here is derived from an EMBL/GenBank/DDBJ whole genome shotgun (WGS) entry which is preliminary data.</text>
</comment>
<evidence type="ECO:0000256" key="13">
    <source>
        <dbReference type="SAM" id="SignalP"/>
    </source>
</evidence>
<dbReference type="InterPro" id="IPR000531">
    <property type="entry name" value="Beta-barrel_TonB"/>
</dbReference>
<protein>
    <submittedName>
        <fullName evidence="16">Iron complex outermembrane receptor protein</fullName>
    </submittedName>
</protein>
<dbReference type="InterPro" id="IPR039426">
    <property type="entry name" value="TonB-dep_rcpt-like"/>
</dbReference>
<evidence type="ECO:0000256" key="6">
    <source>
        <dbReference type="ARBA" id="ARBA00023004"/>
    </source>
</evidence>
<evidence type="ECO:0000256" key="7">
    <source>
        <dbReference type="ARBA" id="ARBA00023065"/>
    </source>
</evidence>
<keyword evidence="17" id="KW-1185">Reference proteome</keyword>
<evidence type="ECO:0000256" key="9">
    <source>
        <dbReference type="ARBA" id="ARBA00023136"/>
    </source>
</evidence>
<proteinExistence type="inferred from homology"/>
<dbReference type="Gene3D" id="2.40.170.20">
    <property type="entry name" value="TonB-dependent receptor, beta-barrel domain"/>
    <property type="match status" value="2"/>
</dbReference>
<dbReference type="Pfam" id="PF07715">
    <property type="entry name" value="Plug"/>
    <property type="match status" value="1"/>
</dbReference>
<reference evidence="16 17" key="1">
    <citation type="submission" date="2020-08" db="EMBL/GenBank/DDBJ databases">
        <title>Genomic Encyclopedia of Type Strains, Phase IV (KMG-IV): sequencing the most valuable type-strain genomes for metagenomic binning, comparative biology and taxonomic classification.</title>
        <authorList>
            <person name="Goeker M."/>
        </authorList>
    </citation>
    <scope>NUCLEOTIDE SEQUENCE [LARGE SCALE GENOMIC DNA]</scope>
    <source>
        <strain evidence="16 17">DSM 27057</strain>
    </source>
</reference>
<keyword evidence="10 11" id="KW-0998">Cell outer membrane</keyword>
<keyword evidence="3 11" id="KW-1134">Transmembrane beta strand</keyword>
<evidence type="ECO:0000256" key="12">
    <source>
        <dbReference type="RuleBase" id="RU003357"/>
    </source>
</evidence>
<dbReference type="SUPFAM" id="SSF56935">
    <property type="entry name" value="Porins"/>
    <property type="match status" value="1"/>
</dbReference>
<dbReference type="PANTHER" id="PTHR32552">
    <property type="entry name" value="FERRICHROME IRON RECEPTOR-RELATED"/>
    <property type="match status" value="1"/>
</dbReference>
<dbReference type="Pfam" id="PF00593">
    <property type="entry name" value="TonB_dep_Rec_b-barrel"/>
    <property type="match status" value="1"/>
</dbReference>
<dbReference type="PROSITE" id="PS52016">
    <property type="entry name" value="TONB_DEPENDENT_REC_3"/>
    <property type="match status" value="1"/>
</dbReference>
<dbReference type="Proteomes" id="UP000548867">
    <property type="component" value="Unassembled WGS sequence"/>
</dbReference>
<dbReference type="InterPro" id="IPR012910">
    <property type="entry name" value="Plug_dom"/>
</dbReference>
<name>A0A7W6G6F7_9SPHN</name>
<evidence type="ECO:0000256" key="8">
    <source>
        <dbReference type="ARBA" id="ARBA00023077"/>
    </source>
</evidence>
<feature type="domain" description="TonB-dependent receptor plug" evidence="15">
    <location>
        <begin position="52"/>
        <end position="156"/>
    </location>
</feature>
<accession>A0A7W6G6F7</accession>
<keyword evidence="2 11" id="KW-0813">Transport</keyword>
<evidence type="ECO:0000256" key="2">
    <source>
        <dbReference type="ARBA" id="ARBA00022448"/>
    </source>
</evidence>
<sequence length="798" mass="85861">MSMQRFALLGSTMLALIGAPALAADAPPAGAPEVSAIQDIVVTAERRVSSTQKTALNITALGAEQLASSGVRDSRTMLDSVPGLKLSVANPNAYIGLYGLASGAGTQYADTIMAFNYGGVPLARQISANSAYYDLERVEILKGPQGTLYGRNATVGAINLIPARPKDELAGGGSITLGNYNTLNTSGYINTPITENLVGRVAFQTTRHDGYFTNGLDDANNYGLRGSLLWKPSEKLSVLLFADAYFNRSRGPYSTWRYYMNGTQEWIDPANPWFGLGAAGTCSNQLLCPSFASTSVGGVNAVSNPQGFTNTGPTGYGATSVYGQDGRNNADQLILSTEITYAMPWATLTVQPSYVHTKIDFMTYSNGLKFWNLTYADQLSLEARLSSTGNGPLRWTLGAFLFNEDQDATLNNLQSTGYAILRTPKLNNHNVAVFGDTTYALTPNLRINAGIRYTRDGKSQNGYTVASGLSTSDVTTIAAAGGTCTSGGTPSAPTLFDGQFYFPTNYCVVPNGGQYRDGNTSWKVGVEFDPRPGSLLYATARTGFRAGGFTVGTQNNYRPEHLTAYEIGSKNRFMGGKLQLNASAFYWQYKDQQVSQLQLYYLNGIAIGQTSYPSNFNGNLYGAEVDLQAFVTPNDRIGIDALWTKGKYDSTPPVATVNTSALVSQYNLGRNNLPEWTIVGNYEHTFHLANGGRLVAGGRAHYESRAVLRIIDPALLTPGDIRNAYAKLDADLTWHDAKDRFTVQLYVQNLTNKAVVGVGSSGQTALGTFFRPSSNVAGARSATLDPPRTFGLRLTGKF</sequence>
<dbReference type="InterPro" id="IPR036942">
    <property type="entry name" value="Beta-barrel_TonB_sf"/>
</dbReference>